<evidence type="ECO:0000256" key="1">
    <source>
        <dbReference type="SAM" id="Phobius"/>
    </source>
</evidence>
<gene>
    <name evidence="2" type="ORF">FEMY_10030</name>
</gene>
<sequence>MTSSSAEGLESAGMVRVILGPAGFLWVPWSLGNLVGLWILCHCTARLGILACFGGCVQGLIAGWEARSLAKRSQHAVNRLDLSCRGEVLVHRCSGERQRGRVGVGCRVSPFLVILYWREETGRYAEPVVLDEQSAAPEKLRKLRVLLRHPL</sequence>
<keyword evidence="1" id="KW-0472">Membrane</keyword>
<dbReference type="EMBL" id="LRRD01000013">
    <property type="protein sequence ID" value="KXW58604.1"/>
    <property type="molecule type" value="Genomic_DNA"/>
</dbReference>
<dbReference type="RefSeq" id="WP_062187849.1">
    <property type="nucleotide sequence ID" value="NZ_LRRD01000013.1"/>
</dbReference>
<feature type="transmembrane region" description="Helical" evidence="1">
    <location>
        <begin position="12"/>
        <end position="31"/>
    </location>
</feature>
<dbReference type="Proteomes" id="UP000075653">
    <property type="component" value="Unassembled WGS sequence"/>
</dbReference>
<name>A0A149W0D0_9PROT</name>
<keyword evidence="1" id="KW-0812">Transmembrane</keyword>
<reference evidence="2 3" key="1">
    <citation type="submission" date="2016-01" db="EMBL/GenBank/DDBJ databases">
        <title>Genome sequence of the acidophilic iron oxidising Ferrovum strain Z-31.</title>
        <authorList>
            <person name="Poehlein A."/>
            <person name="Ullrich S.R."/>
            <person name="Schloemann M."/>
            <person name="Muehling M."/>
            <person name="Daniel R."/>
        </authorList>
    </citation>
    <scope>NUCLEOTIDE SEQUENCE [LARGE SCALE GENOMIC DNA]</scope>
    <source>
        <strain evidence="2 3">Z-31</strain>
    </source>
</reference>
<dbReference type="STRING" id="1789004.FEMY_10030"/>
<protein>
    <submittedName>
        <fullName evidence="2">Uncharacterized protein</fullName>
    </submittedName>
</protein>
<accession>A0A149W0D0</accession>
<comment type="caution">
    <text evidence="2">The sequence shown here is derived from an EMBL/GenBank/DDBJ whole genome shotgun (WGS) entry which is preliminary data.</text>
</comment>
<feature type="transmembrane region" description="Helical" evidence="1">
    <location>
        <begin position="37"/>
        <end position="64"/>
    </location>
</feature>
<keyword evidence="1" id="KW-1133">Transmembrane helix</keyword>
<keyword evidence="3" id="KW-1185">Reference proteome</keyword>
<dbReference type="AlphaFoldDB" id="A0A149W0D0"/>
<dbReference type="PATRIC" id="fig|1789004.3.peg.1018"/>
<evidence type="ECO:0000313" key="3">
    <source>
        <dbReference type="Proteomes" id="UP000075653"/>
    </source>
</evidence>
<organism evidence="2 3">
    <name type="scientific">Ferrovum myxofaciens</name>
    <dbReference type="NCBI Taxonomy" id="416213"/>
    <lineage>
        <taxon>Bacteria</taxon>
        <taxon>Pseudomonadati</taxon>
        <taxon>Pseudomonadota</taxon>
        <taxon>Betaproteobacteria</taxon>
        <taxon>Ferrovales</taxon>
        <taxon>Ferrovaceae</taxon>
        <taxon>Ferrovum</taxon>
    </lineage>
</organism>
<proteinExistence type="predicted"/>
<evidence type="ECO:0000313" key="2">
    <source>
        <dbReference type="EMBL" id="KXW58604.1"/>
    </source>
</evidence>